<reference evidence="2 3" key="1">
    <citation type="submission" date="2024-11" db="EMBL/GenBank/DDBJ databases">
        <title>Chromosome-level genome assembly of Eucalyptus globulus Labill. provides insights into its genome evolution.</title>
        <authorList>
            <person name="Li X."/>
        </authorList>
    </citation>
    <scope>NUCLEOTIDE SEQUENCE [LARGE SCALE GENOMIC DNA]</scope>
    <source>
        <strain evidence="2">CL2024</strain>
        <tissue evidence="2">Fresh tender leaves</tissue>
    </source>
</reference>
<protein>
    <submittedName>
        <fullName evidence="2">Uncharacterized protein</fullName>
    </submittedName>
</protein>
<evidence type="ECO:0000313" key="2">
    <source>
        <dbReference type="EMBL" id="KAL3715268.1"/>
    </source>
</evidence>
<evidence type="ECO:0000256" key="1">
    <source>
        <dbReference type="SAM" id="SignalP"/>
    </source>
</evidence>
<evidence type="ECO:0000313" key="3">
    <source>
        <dbReference type="Proteomes" id="UP001634007"/>
    </source>
</evidence>
<keyword evidence="1" id="KW-0732">Signal</keyword>
<dbReference type="Proteomes" id="UP001634007">
    <property type="component" value="Unassembled WGS sequence"/>
</dbReference>
<accession>A0ABD3IKZ0</accession>
<organism evidence="2 3">
    <name type="scientific">Eucalyptus globulus</name>
    <name type="common">Tasmanian blue gum</name>
    <dbReference type="NCBI Taxonomy" id="34317"/>
    <lineage>
        <taxon>Eukaryota</taxon>
        <taxon>Viridiplantae</taxon>
        <taxon>Streptophyta</taxon>
        <taxon>Embryophyta</taxon>
        <taxon>Tracheophyta</taxon>
        <taxon>Spermatophyta</taxon>
        <taxon>Magnoliopsida</taxon>
        <taxon>eudicotyledons</taxon>
        <taxon>Gunneridae</taxon>
        <taxon>Pentapetalae</taxon>
        <taxon>rosids</taxon>
        <taxon>malvids</taxon>
        <taxon>Myrtales</taxon>
        <taxon>Myrtaceae</taxon>
        <taxon>Myrtoideae</taxon>
        <taxon>Eucalypteae</taxon>
        <taxon>Eucalyptus</taxon>
    </lineage>
</organism>
<comment type="caution">
    <text evidence="2">The sequence shown here is derived from an EMBL/GenBank/DDBJ whole genome shotgun (WGS) entry which is preliminary data.</text>
</comment>
<feature type="signal peptide" evidence="1">
    <location>
        <begin position="1"/>
        <end position="27"/>
    </location>
</feature>
<dbReference type="EMBL" id="JBJKBG010000011">
    <property type="protein sequence ID" value="KAL3715268.1"/>
    <property type="molecule type" value="Genomic_DNA"/>
</dbReference>
<keyword evidence="3" id="KW-1185">Reference proteome</keyword>
<dbReference type="AlphaFoldDB" id="A0ABD3IKZ0"/>
<gene>
    <name evidence="2" type="ORF">ACJRO7_007065</name>
</gene>
<sequence length="79" mass="9235">MARLSFAQFFIAALVFSAMSVWPHAEAEKWCNEVIGFEKCTIQACAEKCRSSHGDFFRLANCEQDYFRPEKICDCYHHY</sequence>
<name>A0ABD3IKZ0_EUCGL</name>
<feature type="chain" id="PRO_5044893790" evidence="1">
    <location>
        <begin position="28"/>
        <end position="79"/>
    </location>
</feature>
<proteinExistence type="predicted"/>